<evidence type="ECO:0000313" key="2">
    <source>
        <dbReference type="EMBL" id="KAI5331815.1"/>
    </source>
</evidence>
<proteinExistence type="predicted"/>
<dbReference type="EMBL" id="JAJFAZ020000004">
    <property type="protein sequence ID" value="KAI5331815.1"/>
    <property type="molecule type" value="Genomic_DNA"/>
</dbReference>
<gene>
    <name evidence="1" type="ORF">L3X38_021503</name>
    <name evidence="2" type="ORF">L3X38_021941</name>
</gene>
<evidence type="ECO:0000313" key="1">
    <source>
        <dbReference type="EMBL" id="KAI5331377.1"/>
    </source>
</evidence>
<keyword evidence="3" id="KW-1185">Reference proteome</keyword>
<accession>A0AAD4VV24</accession>
<sequence>MDNLRQIFYVVGECLVGVDDNGKGKYICIADKGIKLVRALKVFATCYWIIAALALQGEAVIIGHQDLRGGWWLHVE</sequence>
<protein>
    <submittedName>
        <fullName evidence="2">Uncharacterized protein</fullName>
    </submittedName>
</protein>
<name>A0AAD4VV24_PRUDU</name>
<evidence type="ECO:0000313" key="3">
    <source>
        <dbReference type="Proteomes" id="UP001054821"/>
    </source>
</evidence>
<dbReference type="Proteomes" id="UP001054821">
    <property type="component" value="Chromosome 4"/>
</dbReference>
<reference evidence="2 3" key="1">
    <citation type="journal article" date="2022" name="G3 (Bethesda)">
        <title>Whole-genome sequence and methylome profiling of the almond [Prunus dulcis (Mill.) D.A. Webb] cultivar 'Nonpareil'.</title>
        <authorList>
            <person name="D'Amico-Willman K.M."/>
            <person name="Ouma W.Z."/>
            <person name="Meulia T."/>
            <person name="Sideli G.M."/>
            <person name="Gradziel T.M."/>
            <person name="Fresnedo-Ramirez J."/>
        </authorList>
    </citation>
    <scope>NUCLEOTIDE SEQUENCE [LARGE SCALE GENOMIC DNA]</scope>
    <source>
        <strain evidence="2">Clone GOH B32 T37-40</strain>
    </source>
</reference>
<organism evidence="2 3">
    <name type="scientific">Prunus dulcis</name>
    <name type="common">Almond</name>
    <name type="synonym">Amygdalus dulcis</name>
    <dbReference type="NCBI Taxonomy" id="3755"/>
    <lineage>
        <taxon>Eukaryota</taxon>
        <taxon>Viridiplantae</taxon>
        <taxon>Streptophyta</taxon>
        <taxon>Embryophyta</taxon>
        <taxon>Tracheophyta</taxon>
        <taxon>Spermatophyta</taxon>
        <taxon>Magnoliopsida</taxon>
        <taxon>eudicotyledons</taxon>
        <taxon>Gunneridae</taxon>
        <taxon>Pentapetalae</taxon>
        <taxon>rosids</taxon>
        <taxon>fabids</taxon>
        <taxon>Rosales</taxon>
        <taxon>Rosaceae</taxon>
        <taxon>Amygdaloideae</taxon>
        <taxon>Amygdaleae</taxon>
        <taxon>Prunus</taxon>
    </lineage>
</organism>
<comment type="caution">
    <text evidence="2">The sequence shown here is derived from an EMBL/GenBank/DDBJ whole genome shotgun (WGS) entry which is preliminary data.</text>
</comment>
<dbReference type="AlphaFoldDB" id="A0AAD4VV24"/>
<dbReference type="EMBL" id="JAJFAZ020000004">
    <property type="protein sequence ID" value="KAI5331377.1"/>
    <property type="molecule type" value="Genomic_DNA"/>
</dbReference>